<name>A0A6H1TV71_9CYAN</name>
<evidence type="ECO:0000313" key="2">
    <source>
        <dbReference type="EMBL" id="QIZ70508.1"/>
    </source>
</evidence>
<dbReference type="Proteomes" id="UP000500857">
    <property type="component" value="Chromosome"/>
</dbReference>
<accession>A0A6H1TV71</accession>
<reference evidence="2 3" key="1">
    <citation type="submission" date="2020-04" db="EMBL/GenBank/DDBJ databases">
        <authorList>
            <person name="Basu S."/>
            <person name="Maruthanayagam V."/>
            <person name="Chakraborty S."/>
            <person name="Pramanik A."/>
            <person name="Mukherjee J."/>
            <person name="Brink B."/>
        </authorList>
    </citation>
    <scope>NUCLEOTIDE SEQUENCE [LARGE SCALE GENOMIC DNA]</scope>
    <source>
        <strain evidence="2 3">AP17</strain>
    </source>
</reference>
<gene>
    <name evidence="2" type="ORF">HCG48_07880</name>
</gene>
<dbReference type="AlphaFoldDB" id="A0A6H1TV71"/>
<keyword evidence="3" id="KW-1185">Reference proteome</keyword>
<dbReference type="EMBL" id="CP051167">
    <property type="protein sequence ID" value="QIZ70508.1"/>
    <property type="molecule type" value="Genomic_DNA"/>
</dbReference>
<proteinExistence type="predicted"/>
<dbReference type="RefSeq" id="WP_168568663.1">
    <property type="nucleotide sequence ID" value="NZ_CP051167.1"/>
</dbReference>
<evidence type="ECO:0000256" key="1">
    <source>
        <dbReference type="SAM" id="MobiDB-lite"/>
    </source>
</evidence>
<feature type="region of interest" description="Disordered" evidence="1">
    <location>
        <begin position="1"/>
        <end position="47"/>
    </location>
</feature>
<organism evidence="2 3">
    <name type="scientific">Oxynema aestuarii AP17</name>
    <dbReference type="NCBI Taxonomy" id="2064643"/>
    <lineage>
        <taxon>Bacteria</taxon>
        <taxon>Bacillati</taxon>
        <taxon>Cyanobacteriota</taxon>
        <taxon>Cyanophyceae</taxon>
        <taxon>Oscillatoriophycideae</taxon>
        <taxon>Oscillatoriales</taxon>
        <taxon>Oscillatoriaceae</taxon>
        <taxon>Oxynema</taxon>
        <taxon>Oxynema aestuarii</taxon>
    </lineage>
</organism>
<evidence type="ECO:0000313" key="3">
    <source>
        <dbReference type="Proteomes" id="UP000500857"/>
    </source>
</evidence>
<protein>
    <submittedName>
        <fullName evidence="2">Uncharacterized protein</fullName>
    </submittedName>
</protein>
<dbReference type="KEGG" id="oxy:HCG48_07880"/>
<sequence>MLHSSREANRYQGTPLEADRDWGSPRRVTSSRHLCRRPPGPSAEQNRLDKMFQELPELLASLESFRE</sequence>